<keyword evidence="2" id="KW-0812">Transmembrane</keyword>
<dbReference type="GeneID" id="54589741"/>
<proteinExistence type="predicted"/>
<name>A0A6A6I420_9PLEO</name>
<dbReference type="Proteomes" id="UP000800094">
    <property type="component" value="Unassembled WGS sequence"/>
</dbReference>
<organism evidence="3 4">
    <name type="scientific">Trematosphaeria pertusa</name>
    <dbReference type="NCBI Taxonomy" id="390896"/>
    <lineage>
        <taxon>Eukaryota</taxon>
        <taxon>Fungi</taxon>
        <taxon>Dikarya</taxon>
        <taxon>Ascomycota</taxon>
        <taxon>Pezizomycotina</taxon>
        <taxon>Dothideomycetes</taxon>
        <taxon>Pleosporomycetidae</taxon>
        <taxon>Pleosporales</taxon>
        <taxon>Massarineae</taxon>
        <taxon>Trematosphaeriaceae</taxon>
        <taxon>Trematosphaeria</taxon>
    </lineage>
</organism>
<keyword evidence="4" id="KW-1185">Reference proteome</keyword>
<keyword evidence="2" id="KW-1133">Transmembrane helix</keyword>
<feature type="transmembrane region" description="Helical" evidence="2">
    <location>
        <begin position="553"/>
        <end position="579"/>
    </location>
</feature>
<evidence type="ECO:0000313" key="4">
    <source>
        <dbReference type="Proteomes" id="UP000800094"/>
    </source>
</evidence>
<feature type="transmembrane region" description="Helical" evidence="2">
    <location>
        <begin position="38"/>
        <end position="63"/>
    </location>
</feature>
<dbReference type="AlphaFoldDB" id="A0A6A6I420"/>
<dbReference type="EMBL" id="ML987202">
    <property type="protein sequence ID" value="KAF2244748.1"/>
    <property type="molecule type" value="Genomic_DNA"/>
</dbReference>
<protein>
    <submittedName>
        <fullName evidence="3">Uncharacterized protein</fullName>
    </submittedName>
</protein>
<gene>
    <name evidence="3" type="ORF">BU26DRAFT_85358</name>
</gene>
<sequence length="732" mass="81176">MTSAADVSYSDVQLGSWMDRSKGPVHGANVTVTSTNGVILVAFIALFVQFAGQHLWGIASFVWHQLRVSHRAKTALQYQQDASLRNNGSPGQTLWHFLQIAWTWRHTRRHRRGWWWLAAVPILIPLLFQCLLTATGILSSVIVETSDVEILLRGDKCGIWQTPSQEMILAADNEFMVENQRWMGGVTEFSRIYARTCYNNSATADSPTCQAFTQTSIPYSSRTNASCPFDTITCSSPNGNLQMDTGELDTNKVLGINTGKDNVMFRKVTTCAHLKPDLYTRTINETGPNGESGYHVYWDWGTLTWNDGYDYIAEARNYTGQPWAGYTMITPRHYLVDPRLDFPDQSSFMPRAEFNVSDGDIFMLFLSAHDMVFAAPCDDPWFSAHDVAATDYNRTEYRSDHLLNPVGCVEQFTFCNPHGKGSQCTPLGGILPAAAAAKEGLGLSTSQSAIVDIIVNAIYGGNAGITQPVSLLASNTAWEGVQLPLPKNQWVFELQDMHNRALTSLQRMIVDYARGPGSASAQQFLTVPNEAFRELCGLVRAKTNARFSNVNTYGLVVTVTLGTLVILTNMFLVDIVSAIQKWRKIDSFKRKTWIADGLFQLHKTNLDTDSLDPWKNLDKSVPTTQRCGLVARRPYKELPESLASTPQTASKSAQLSHQDLEAVIEMHEVAEEGTAMPRAPVSVALARMEQSGKGIHAQSKEVEEEQSPVSPMESSANIPTFAREHETPSRGV</sequence>
<accession>A0A6A6I420</accession>
<evidence type="ECO:0000256" key="1">
    <source>
        <dbReference type="SAM" id="MobiDB-lite"/>
    </source>
</evidence>
<feature type="compositionally biased region" description="Basic and acidic residues" evidence="1">
    <location>
        <begin position="722"/>
        <end position="732"/>
    </location>
</feature>
<reference evidence="3" key="1">
    <citation type="journal article" date="2020" name="Stud. Mycol.">
        <title>101 Dothideomycetes genomes: a test case for predicting lifestyles and emergence of pathogens.</title>
        <authorList>
            <person name="Haridas S."/>
            <person name="Albert R."/>
            <person name="Binder M."/>
            <person name="Bloem J."/>
            <person name="Labutti K."/>
            <person name="Salamov A."/>
            <person name="Andreopoulos B."/>
            <person name="Baker S."/>
            <person name="Barry K."/>
            <person name="Bills G."/>
            <person name="Bluhm B."/>
            <person name="Cannon C."/>
            <person name="Castanera R."/>
            <person name="Culley D."/>
            <person name="Daum C."/>
            <person name="Ezra D."/>
            <person name="Gonzalez J."/>
            <person name="Henrissat B."/>
            <person name="Kuo A."/>
            <person name="Liang C."/>
            <person name="Lipzen A."/>
            <person name="Lutzoni F."/>
            <person name="Magnuson J."/>
            <person name="Mondo S."/>
            <person name="Nolan M."/>
            <person name="Ohm R."/>
            <person name="Pangilinan J."/>
            <person name="Park H.-J."/>
            <person name="Ramirez L."/>
            <person name="Alfaro M."/>
            <person name="Sun H."/>
            <person name="Tritt A."/>
            <person name="Yoshinaga Y."/>
            <person name="Zwiers L.-H."/>
            <person name="Turgeon B."/>
            <person name="Goodwin S."/>
            <person name="Spatafora J."/>
            <person name="Crous P."/>
            <person name="Grigoriev I."/>
        </authorList>
    </citation>
    <scope>NUCLEOTIDE SEQUENCE</scope>
    <source>
        <strain evidence="3">CBS 122368</strain>
    </source>
</reference>
<keyword evidence="2" id="KW-0472">Membrane</keyword>
<feature type="region of interest" description="Disordered" evidence="1">
    <location>
        <begin position="690"/>
        <end position="732"/>
    </location>
</feature>
<dbReference type="OrthoDB" id="3540210at2759"/>
<dbReference type="RefSeq" id="XP_033679752.1">
    <property type="nucleotide sequence ID" value="XM_033836411.1"/>
</dbReference>
<feature type="transmembrane region" description="Helical" evidence="2">
    <location>
        <begin position="114"/>
        <end position="138"/>
    </location>
</feature>
<evidence type="ECO:0000313" key="3">
    <source>
        <dbReference type="EMBL" id="KAF2244748.1"/>
    </source>
</evidence>
<feature type="compositionally biased region" description="Polar residues" evidence="1">
    <location>
        <begin position="707"/>
        <end position="718"/>
    </location>
</feature>
<evidence type="ECO:0000256" key="2">
    <source>
        <dbReference type="SAM" id="Phobius"/>
    </source>
</evidence>